<gene>
    <name evidence="1" type="primary">118</name>
    <name evidence="1" type="ORF">SEA_OBLADI_118</name>
</gene>
<dbReference type="EMBL" id="OP297535">
    <property type="protein sequence ID" value="UXE03841.1"/>
    <property type="molecule type" value="Genomic_DNA"/>
</dbReference>
<proteinExistence type="predicted"/>
<reference evidence="1" key="1">
    <citation type="submission" date="2022-08" db="EMBL/GenBank/DDBJ databases">
        <authorList>
            <person name="Abuwarda M.A."/>
            <person name="Alvarez A."/>
            <person name="Batteikh M."/>
            <person name="Baughman A.P."/>
            <person name="Chavez V."/>
            <person name="Cheng C."/>
            <person name="Cosentino E.J."/>
            <person name="Di Blasi D.L."/>
            <person name="Dooley N.L."/>
            <person name="Empson B.M."/>
            <person name="Erfanian K."/>
            <person name="Esparza P.D."/>
            <person name="Fleming H.S."/>
            <person name="Ghannam M.S."/>
            <person name="Gibbons A.C."/>
            <person name="Gonzalez C."/>
            <person name="Huq N.E."/>
            <person name="Jin K."/>
            <person name="Kamarzar M."/>
            <person name="Khaine A."/>
            <person name="Krug K.R."/>
            <person name="Lee A."/>
            <person name="Liao S."/>
            <person name="Light I."/>
            <person name="Ma Y."/>
            <person name="Magaling J.M."/>
            <person name="McLinden K.C."/>
            <person name="Melkote A."/>
            <person name="Montoya Serpas C.A."/>
            <person name="Niazmandi K."/>
            <person name="Ostroske E.C."/>
            <person name="Paek B.H."/>
            <person name="Rajiv S."/>
            <person name="Santos C.E."/>
            <person name="Semaan S.A."/>
            <person name="Senthilvelan J."/>
            <person name="Sheppy T.E."/>
            <person name="Stephenson J.C."/>
            <person name="Tenney M.E."/>
            <person name="Teoh N."/>
            <person name="Thorp J.P."/>
            <person name="Turon Font G."/>
            <person name="Uvarov E.V."/>
            <person name="Verpukhovskiy P."/>
            <person name="Wang J."/>
            <person name="Whang A.Y."/>
            <person name="Wright N.E."/>
            <person name="Wu M."/>
            <person name="Zhuang C."/>
            <person name="Bruns J.A."/>
            <person name="Chai A.E."/>
            <person name="Parikh H."/>
            <person name="Zorawik M."/>
            <person name="Garza D.R."/>
            <person name="Ngo R.T."/>
            <person name="Reddi K."/>
            <person name="Garcia-Vedrenne A.E."/>
            <person name="Freise A.C."/>
            <person name="Balish M.F."/>
            <person name="Garlena R.A."/>
            <person name="Russell D.A."/>
            <person name="Jacobs-Sera D."/>
            <person name="Hatfull G.F."/>
        </authorList>
    </citation>
    <scope>NUCLEOTIDE SEQUENCE</scope>
</reference>
<dbReference type="Proteomes" id="UP001064297">
    <property type="component" value="Segment"/>
</dbReference>
<accession>A0A977KN87</accession>
<name>A0A977KN87_9CAUD</name>
<organism evidence="1 2">
    <name type="scientific">Gordonia phage ObLaDi</name>
    <dbReference type="NCBI Taxonomy" id="2978487"/>
    <lineage>
        <taxon>Viruses</taxon>
        <taxon>Duplodnaviria</taxon>
        <taxon>Heunggongvirae</taxon>
        <taxon>Uroviricota</taxon>
        <taxon>Caudoviricetes</taxon>
        <taxon>Kruegerviridae</taxon>
        <taxon>Cafassovirus</taxon>
        <taxon>Cafassovirus obladi</taxon>
    </lineage>
</organism>
<sequence>MTAATEPKDHGVFVKTTESKRGRWLSPNGLNGLRIHALRYTEADAHRVAKSIIDDPRNRQVRGAEARPLR</sequence>
<evidence type="ECO:0000313" key="1">
    <source>
        <dbReference type="EMBL" id="UXE03841.1"/>
    </source>
</evidence>
<evidence type="ECO:0000313" key="2">
    <source>
        <dbReference type="Proteomes" id="UP001064297"/>
    </source>
</evidence>
<protein>
    <submittedName>
        <fullName evidence="1">Uncharacterized protein</fullName>
    </submittedName>
</protein>
<keyword evidence="2" id="KW-1185">Reference proteome</keyword>